<organism evidence="2 3">
    <name type="scientific">Puccinia striiformis f. sp. tritici PST-78</name>
    <dbReference type="NCBI Taxonomy" id="1165861"/>
    <lineage>
        <taxon>Eukaryota</taxon>
        <taxon>Fungi</taxon>
        <taxon>Dikarya</taxon>
        <taxon>Basidiomycota</taxon>
        <taxon>Pucciniomycotina</taxon>
        <taxon>Pucciniomycetes</taxon>
        <taxon>Pucciniales</taxon>
        <taxon>Pucciniaceae</taxon>
        <taxon>Puccinia</taxon>
    </lineage>
</organism>
<feature type="non-terminal residue" evidence="2">
    <location>
        <position position="129"/>
    </location>
</feature>
<dbReference type="AlphaFoldDB" id="A0A0L0UJ10"/>
<dbReference type="EMBL" id="AJIL01008457">
    <property type="protein sequence ID" value="KNE86709.1"/>
    <property type="molecule type" value="Genomic_DNA"/>
</dbReference>
<reference evidence="3" key="1">
    <citation type="submission" date="2014-03" db="EMBL/GenBank/DDBJ databases">
        <title>The Genome Sequence of Puccinia striiformis f. sp. tritici PST-78.</title>
        <authorList>
            <consortium name="The Broad Institute Genome Sequencing Platform"/>
            <person name="Cuomo C."/>
            <person name="Hulbert S."/>
            <person name="Chen X."/>
            <person name="Walker B."/>
            <person name="Young S.K."/>
            <person name="Zeng Q."/>
            <person name="Gargeya S."/>
            <person name="Fitzgerald M."/>
            <person name="Haas B."/>
            <person name="Abouelleil A."/>
            <person name="Alvarado L."/>
            <person name="Arachchi H.M."/>
            <person name="Berlin A.M."/>
            <person name="Chapman S.B."/>
            <person name="Goldberg J."/>
            <person name="Griggs A."/>
            <person name="Gujja S."/>
            <person name="Hansen M."/>
            <person name="Howarth C."/>
            <person name="Imamovic A."/>
            <person name="Larimer J."/>
            <person name="McCowan C."/>
            <person name="Montmayeur A."/>
            <person name="Murphy C."/>
            <person name="Neiman D."/>
            <person name="Pearson M."/>
            <person name="Priest M."/>
            <person name="Roberts A."/>
            <person name="Saif S."/>
            <person name="Shea T."/>
            <person name="Sisk P."/>
            <person name="Sykes S."/>
            <person name="Wortman J."/>
            <person name="Nusbaum C."/>
            <person name="Birren B."/>
        </authorList>
    </citation>
    <scope>NUCLEOTIDE SEQUENCE [LARGE SCALE GENOMIC DNA]</scope>
    <source>
        <strain evidence="3">race PST-78</strain>
    </source>
</reference>
<sequence length="129" mass="13853">HIYHSLNYTVTPQRNAFPVQFDHCLCTPQIDECVTHPWSIPTPETVAQPVASAEASTSDTCGAYQIVAARGTTESQSGSIAYANLIKTVEATIPRGSNVEIQYSSSMEYVKSVEEGIESGAAQLTAQMA</sequence>
<dbReference type="STRING" id="1165861.A0A0L0UJ10"/>
<dbReference type="PANTHER" id="PTHR33630:SF9">
    <property type="entry name" value="CUTINASE 4"/>
    <property type="match status" value="1"/>
</dbReference>
<gene>
    <name evidence="2" type="ORF">PSTG_19927</name>
</gene>
<feature type="non-terminal residue" evidence="2">
    <location>
        <position position="1"/>
    </location>
</feature>
<dbReference type="Proteomes" id="UP000054564">
    <property type="component" value="Unassembled WGS sequence"/>
</dbReference>
<evidence type="ECO:0000256" key="1">
    <source>
        <dbReference type="ARBA" id="ARBA00023157"/>
    </source>
</evidence>
<dbReference type="PANTHER" id="PTHR33630">
    <property type="entry name" value="CUTINASE RV1984C-RELATED-RELATED"/>
    <property type="match status" value="1"/>
</dbReference>
<accession>A0A0L0UJ10</accession>
<evidence type="ECO:0000313" key="3">
    <source>
        <dbReference type="Proteomes" id="UP000054564"/>
    </source>
</evidence>
<protein>
    <submittedName>
        <fullName evidence="2">Uncharacterized protein</fullName>
    </submittedName>
</protein>
<evidence type="ECO:0000313" key="2">
    <source>
        <dbReference type="EMBL" id="KNE86709.1"/>
    </source>
</evidence>
<comment type="caution">
    <text evidence="2">The sequence shown here is derived from an EMBL/GenBank/DDBJ whole genome shotgun (WGS) entry which is preliminary data.</text>
</comment>
<dbReference type="Gene3D" id="3.40.50.1820">
    <property type="entry name" value="alpha/beta hydrolase"/>
    <property type="match status" value="1"/>
</dbReference>
<proteinExistence type="predicted"/>
<keyword evidence="1" id="KW-1015">Disulfide bond</keyword>
<dbReference type="InterPro" id="IPR029058">
    <property type="entry name" value="AB_hydrolase_fold"/>
</dbReference>
<keyword evidence="3" id="KW-1185">Reference proteome</keyword>
<name>A0A0L0UJ10_9BASI</name>